<reference evidence="2" key="1">
    <citation type="journal article" date="2021" name="PeerJ">
        <title>Extensive microbial diversity within the chicken gut microbiome revealed by metagenomics and culture.</title>
        <authorList>
            <person name="Gilroy R."/>
            <person name="Ravi A."/>
            <person name="Getino M."/>
            <person name="Pursley I."/>
            <person name="Horton D.L."/>
            <person name="Alikhan N.F."/>
            <person name="Baker D."/>
            <person name="Gharbi K."/>
            <person name="Hall N."/>
            <person name="Watson M."/>
            <person name="Adriaenssens E.M."/>
            <person name="Foster-Nyarko E."/>
            <person name="Jarju S."/>
            <person name="Secka A."/>
            <person name="Antonio M."/>
            <person name="Oren A."/>
            <person name="Chaudhuri R.R."/>
            <person name="La Ragione R."/>
            <person name="Hildebrand F."/>
            <person name="Pallen M.J."/>
        </authorList>
    </citation>
    <scope>NUCLEOTIDE SEQUENCE</scope>
    <source>
        <strain evidence="2">ChiSxjej3B15-1167</strain>
    </source>
</reference>
<dbReference type="Pfam" id="PF13529">
    <property type="entry name" value="Peptidase_C39_2"/>
    <property type="match status" value="1"/>
</dbReference>
<proteinExistence type="predicted"/>
<name>A0A9D2BE84_9FIRM</name>
<comment type="caution">
    <text evidence="2">The sequence shown here is derived from an EMBL/GenBank/DDBJ whole genome shotgun (WGS) entry which is preliminary data.</text>
</comment>
<evidence type="ECO:0000313" key="3">
    <source>
        <dbReference type="Proteomes" id="UP000886805"/>
    </source>
</evidence>
<reference evidence="2" key="2">
    <citation type="submission" date="2021-04" db="EMBL/GenBank/DDBJ databases">
        <authorList>
            <person name="Gilroy R."/>
        </authorList>
    </citation>
    <scope>NUCLEOTIDE SEQUENCE</scope>
    <source>
        <strain evidence="2">ChiSxjej3B15-1167</strain>
    </source>
</reference>
<dbReference type="EMBL" id="DXEQ01000301">
    <property type="protein sequence ID" value="HIX73330.1"/>
    <property type="molecule type" value="Genomic_DNA"/>
</dbReference>
<protein>
    <submittedName>
        <fullName evidence="2">C39 family peptidase</fullName>
    </submittedName>
</protein>
<evidence type="ECO:0000259" key="1">
    <source>
        <dbReference type="Pfam" id="PF13529"/>
    </source>
</evidence>
<dbReference type="InterPro" id="IPR039564">
    <property type="entry name" value="Peptidase_C39-like"/>
</dbReference>
<dbReference type="Proteomes" id="UP000886805">
    <property type="component" value="Unassembled WGS sequence"/>
</dbReference>
<gene>
    <name evidence="2" type="ORF">H9849_09945</name>
</gene>
<dbReference type="Gene3D" id="3.90.70.10">
    <property type="entry name" value="Cysteine proteinases"/>
    <property type="match status" value="1"/>
</dbReference>
<organism evidence="2 3">
    <name type="scientific">Candidatus Anaerobutyricum stercoripullorum</name>
    <dbReference type="NCBI Taxonomy" id="2838456"/>
    <lineage>
        <taxon>Bacteria</taxon>
        <taxon>Bacillati</taxon>
        <taxon>Bacillota</taxon>
        <taxon>Clostridia</taxon>
        <taxon>Lachnospirales</taxon>
        <taxon>Lachnospiraceae</taxon>
        <taxon>Anaerobutyricum</taxon>
    </lineage>
</organism>
<sequence length="253" mass="29191">MLYWKKDAAGRYFLAPGEREGRLDGPELMVVLEDEARAGRLFPVFQQKAGTYGAYSEYMTRHGCACCSLTTILAAYVPEYRSLRPDETIARVEREVLGEEAWRRNYSRHIARQMPVSLYGISRILTAHHIPHRYVGSFSDEQALQEILSHLYSGRPVVVETSRMKRQNGRIVRWFDKRFAGSYHTMILLGVDGQGQVLFTDSATREWSGQWQRLKRVAPDDLLAYMFPQKNTGDTHVYFSRRKNTGGYILLDE</sequence>
<evidence type="ECO:0000313" key="2">
    <source>
        <dbReference type="EMBL" id="HIX73330.1"/>
    </source>
</evidence>
<accession>A0A9D2BE84</accession>
<dbReference type="AlphaFoldDB" id="A0A9D2BE84"/>
<feature type="domain" description="Peptidase C39-like" evidence="1">
    <location>
        <begin position="50"/>
        <end position="203"/>
    </location>
</feature>